<reference evidence="2 3" key="1">
    <citation type="submission" date="2021-12" db="EMBL/GenBank/DDBJ databases">
        <title>Mucilaginibacter roseus genome.</title>
        <authorList>
            <person name="Ferreira J.R."/>
            <person name="Newman J.D."/>
        </authorList>
    </citation>
    <scope>NUCLEOTIDE SEQUENCE [LARGE SCALE GENOMIC DNA]</scope>
    <source>
        <strain evidence="2 3">LMG 28454</strain>
    </source>
</reference>
<dbReference type="InterPro" id="IPR005182">
    <property type="entry name" value="YdbS-like_PH"/>
</dbReference>
<dbReference type="Proteomes" id="UP001199919">
    <property type="component" value="Unassembled WGS sequence"/>
</dbReference>
<accession>A0ABS8U6T3</accession>
<protein>
    <submittedName>
        <fullName evidence="2">PH domain-containing protein</fullName>
    </submittedName>
</protein>
<evidence type="ECO:0000313" key="3">
    <source>
        <dbReference type="Proteomes" id="UP001199919"/>
    </source>
</evidence>
<organism evidence="2 3">
    <name type="scientific">Mucilaginibacter roseus</name>
    <dbReference type="NCBI Taxonomy" id="1528868"/>
    <lineage>
        <taxon>Bacteria</taxon>
        <taxon>Pseudomonadati</taxon>
        <taxon>Bacteroidota</taxon>
        <taxon>Sphingobacteriia</taxon>
        <taxon>Sphingobacteriales</taxon>
        <taxon>Sphingobacteriaceae</taxon>
        <taxon>Mucilaginibacter</taxon>
    </lineage>
</organism>
<keyword evidence="3" id="KW-1185">Reference proteome</keyword>
<feature type="domain" description="YdbS-like PH" evidence="1">
    <location>
        <begin position="21"/>
        <end position="65"/>
    </location>
</feature>
<sequence length="110" mass="12356">MGIYITVGRFFYDSYKRGKTLYAVTDKRIIIKKGGIKGQTVTLNIKSLQDISINEKPDGSGTITFNNNNSFPSFLGQSSWPGVKRTQAPAFEFINDVRTVYNLVIKQQIS</sequence>
<proteinExistence type="predicted"/>
<evidence type="ECO:0000313" key="2">
    <source>
        <dbReference type="EMBL" id="MCD8741875.1"/>
    </source>
</evidence>
<dbReference type="RefSeq" id="WP_232178373.1">
    <property type="nucleotide sequence ID" value="NZ_JAJPWV010000004.1"/>
</dbReference>
<dbReference type="Pfam" id="PF03703">
    <property type="entry name" value="bPH_2"/>
    <property type="match status" value="1"/>
</dbReference>
<gene>
    <name evidence="2" type="ORF">LT679_14760</name>
</gene>
<name>A0ABS8U6T3_9SPHI</name>
<evidence type="ECO:0000259" key="1">
    <source>
        <dbReference type="Pfam" id="PF03703"/>
    </source>
</evidence>
<comment type="caution">
    <text evidence="2">The sequence shown here is derived from an EMBL/GenBank/DDBJ whole genome shotgun (WGS) entry which is preliminary data.</text>
</comment>
<dbReference type="EMBL" id="JAJPWV010000004">
    <property type="protein sequence ID" value="MCD8741875.1"/>
    <property type="molecule type" value="Genomic_DNA"/>
</dbReference>